<feature type="region of interest" description="Disordered" evidence="1">
    <location>
        <begin position="382"/>
        <end position="401"/>
    </location>
</feature>
<reference evidence="5" key="2">
    <citation type="submission" date="2019-09" db="UniProtKB">
        <authorList>
            <consortium name="WormBaseParasite"/>
        </authorList>
    </citation>
    <scope>IDENTIFICATION</scope>
</reference>
<feature type="domain" description="Phosphofurin acidic cluster sorting protein 1/2 C-terminal" evidence="2">
    <location>
        <begin position="235"/>
        <end position="511"/>
    </location>
</feature>
<reference evidence="3 4" key="1">
    <citation type="submission" date="2018-11" db="EMBL/GenBank/DDBJ databases">
        <authorList>
            <consortium name="Pathogen Informatics"/>
        </authorList>
    </citation>
    <scope>NUCLEOTIDE SEQUENCE [LARGE SCALE GENOMIC DNA]</scope>
</reference>
<protein>
    <submittedName>
        <fullName evidence="5">CID domain-containing protein</fullName>
    </submittedName>
</protein>
<keyword evidence="4" id="KW-1185">Reference proteome</keyword>
<feature type="compositionally biased region" description="Basic and acidic residues" evidence="1">
    <location>
        <begin position="75"/>
        <end position="86"/>
    </location>
</feature>
<sequence>MVPTEKELQDLFEELENMSDSGPEMAGDDVSIGSNPRPGLRPYFTRSKEVLPAIYDRDAENGSDSEVEAEDWSSETEREREREEVRAMLPPPNSISKESIGSPMAVASDHSNTPSSAPPVILKTQTRVGSTTSAPLVASTSLGGISHSHTSGSISKKLDRSGTVVADKGLTGATEQLSTLLSAYPSVSAGCWLCSYTDLPHLSSMAVATVNCPSAGVVKQAMTHIVNKIQNLYVIFAILRAYVECLHHKSSSNWLHYLRFAIIPAPHSLMAKLIEGQDPALDHLSRDMWERWAELNTSEKQTITEKMSSWLATGGSACLNLPIGEALLQMTERGQEADACRVFVPFLAEVRVGQSTEDDDSSCAYSSPRAVDTEKEFNLSARERECSTGQGGSPPNSPHTRADAHEMHVEYWLVRDTSNENVNMMTAQNLTPNSKKDVSKGSMKATFRTLVITRSCNQHLLSLNFVKEKRKEKMLQKLGMKKGQRSENENPPVQVAAVSRLLCSGASKHSDLTDLEKNEFVEASVALKEFIPNLSGKEE</sequence>
<dbReference type="EMBL" id="UZAH01027633">
    <property type="protein sequence ID" value="VDO93546.1"/>
    <property type="molecule type" value="Genomic_DNA"/>
</dbReference>
<accession>A0A3P7YXQ2</accession>
<dbReference type="WBParaSite" id="HPBE_0001277401-mRNA-1">
    <property type="protein sequence ID" value="HPBE_0001277401-mRNA-1"/>
    <property type="gene ID" value="HPBE_0001277401"/>
</dbReference>
<evidence type="ECO:0000313" key="4">
    <source>
        <dbReference type="Proteomes" id="UP000050761"/>
    </source>
</evidence>
<name>A0A3P7YXQ2_HELPZ</name>
<organism evidence="3">
    <name type="scientific">Heligmosomoides polygyrus</name>
    <name type="common">Parasitic roundworm</name>
    <dbReference type="NCBI Taxonomy" id="6339"/>
    <lineage>
        <taxon>Eukaryota</taxon>
        <taxon>Metazoa</taxon>
        <taxon>Ecdysozoa</taxon>
        <taxon>Nematoda</taxon>
        <taxon>Chromadorea</taxon>
        <taxon>Rhabditida</taxon>
        <taxon>Rhabditina</taxon>
        <taxon>Rhabditomorpha</taxon>
        <taxon>Strongyloidea</taxon>
        <taxon>Heligmosomidae</taxon>
        <taxon>Heligmosomoides</taxon>
    </lineage>
</organism>
<dbReference type="GO" id="GO:0072659">
    <property type="term" value="P:protein localization to plasma membrane"/>
    <property type="evidence" value="ECO:0007669"/>
    <property type="project" value="TreeGrafter"/>
</dbReference>
<proteinExistence type="predicted"/>
<evidence type="ECO:0000313" key="3">
    <source>
        <dbReference type="EMBL" id="VDO93546.1"/>
    </source>
</evidence>
<gene>
    <name evidence="3" type="ORF">HPBE_LOCUS12775</name>
</gene>
<dbReference type="PANTHER" id="PTHR13280:SF17">
    <property type="entry name" value="KRUEPPEL TARGET AT 95D, ISOFORM A"/>
    <property type="match status" value="1"/>
</dbReference>
<evidence type="ECO:0000256" key="1">
    <source>
        <dbReference type="SAM" id="MobiDB-lite"/>
    </source>
</evidence>
<evidence type="ECO:0000259" key="2">
    <source>
        <dbReference type="Pfam" id="PF10254"/>
    </source>
</evidence>
<dbReference type="Proteomes" id="UP000050761">
    <property type="component" value="Unassembled WGS sequence"/>
</dbReference>
<feature type="compositionally biased region" description="Acidic residues" evidence="1">
    <location>
        <begin position="61"/>
        <end position="74"/>
    </location>
</feature>
<feature type="region of interest" description="Disordered" evidence="1">
    <location>
        <begin position="18"/>
        <end position="119"/>
    </location>
</feature>
<dbReference type="PANTHER" id="PTHR13280">
    <property type="entry name" value="PHOSPHOFURIN ACIDIC CLUSTER SORTING PROTEIN"/>
    <property type="match status" value="1"/>
</dbReference>
<dbReference type="AlphaFoldDB" id="A0A3P7YXQ2"/>
<dbReference type="InterPro" id="IPR019381">
    <property type="entry name" value="PACS1/2_C"/>
</dbReference>
<dbReference type="Pfam" id="PF10254">
    <property type="entry name" value="Pacs-1"/>
    <property type="match status" value="1"/>
</dbReference>
<evidence type="ECO:0000313" key="5">
    <source>
        <dbReference type="WBParaSite" id="HPBE_0001277401-mRNA-1"/>
    </source>
</evidence>
<dbReference type="OrthoDB" id="28829at2759"/>